<evidence type="ECO:0000259" key="2">
    <source>
        <dbReference type="Pfam" id="PF02720"/>
    </source>
</evidence>
<feature type="region of interest" description="Disordered" evidence="1">
    <location>
        <begin position="355"/>
        <end position="418"/>
    </location>
</feature>
<keyword evidence="3" id="KW-0255">Endonuclease</keyword>
<dbReference type="Proteomes" id="UP000460272">
    <property type="component" value="Unassembled WGS sequence"/>
</dbReference>
<feature type="region of interest" description="Disordered" evidence="1">
    <location>
        <begin position="278"/>
        <end position="308"/>
    </location>
</feature>
<sequence length="626" mass="67661">MGWRALAAARWNVGPTRYDVRVPRFGCHRLRKEGRHMNERPPSRLEWPPAVLPDPDPEWAEYVAWLDRESAAGRDPEPMIWAGEQDEAESAWPTLPSFDQGEEADVLPPGALLAGLTDQAVRDLGRLADSELIGVLQATRRQIAREQYKQVLVTAEYGRRRRDAFQDALNRGVPAGCAPGGFPGEELAMELVTTRAEAGRRIDDALDLTSRLPQTLAGMAAGQIDEDRAGWIALYTRELCEADAARAEEILAADAPDLRADQLARKAAAMEMKLAPEAVRARSERAKRTGQRVEARREPSGNASLSGREMDTADVMASKAHIDALAMKLRAGGLPGPLGTLRVLALADLTQGRDPLDRLTARDSAPPESADAPDPDGWPGWGGGCDDPEDIDGDDSADAPAGSARPADPPSAPGRVPQPMPALINLIVPAGTLLGWSNVPAMAGAWSLLEADETRTTVSAAASHPRTRWCVTLTATDGTALAHACARGQHPRLLSDLEPQPPPARLAALLRRLSPTFTLIASDACDHAQAEDQYAPSRRLKHLVRARSATCDAPGCQAQAVCADLDQTLPWPDGPTEQCNLAPRCRTHHRAKQAPDWRVEQPVPGLTRWTLPSGRTHVTTATRYDC</sequence>
<keyword evidence="4" id="KW-1185">Reference proteome</keyword>
<evidence type="ECO:0000256" key="1">
    <source>
        <dbReference type="SAM" id="MobiDB-lite"/>
    </source>
</evidence>
<dbReference type="CDD" id="cd00085">
    <property type="entry name" value="HNHc"/>
    <property type="match status" value="1"/>
</dbReference>
<feature type="compositionally biased region" description="Basic and acidic residues" evidence="1">
    <location>
        <begin position="279"/>
        <end position="299"/>
    </location>
</feature>
<dbReference type="EMBL" id="RPFW01000004">
    <property type="protein sequence ID" value="TVZ03588.1"/>
    <property type="molecule type" value="Genomic_DNA"/>
</dbReference>
<evidence type="ECO:0000313" key="4">
    <source>
        <dbReference type="Proteomes" id="UP000460272"/>
    </source>
</evidence>
<feature type="compositionally biased region" description="Pro residues" evidence="1">
    <location>
        <begin position="407"/>
        <end position="418"/>
    </location>
</feature>
<keyword evidence="3" id="KW-0378">Hydrolase</keyword>
<dbReference type="Pfam" id="PF02720">
    <property type="entry name" value="DUF222"/>
    <property type="match status" value="1"/>
</dbReference>
<dbReference type="GO" id="GO:0004519">
    <property type="term" value="F:endonuclease activity"/>
    <property type="evidence" value="ECO:0007669"/>
    <property type="project" value="UniProtKB-KW"/>
</dbReference>
<evidence type="ECO:0000313" key="3">
    <source>
        <dbReference type="EMBL" id="TVZ03588.1"/>
    </source>
</evidence>
<organism evidence="3 4">
    <name type="scientific">Trebonia kvetii</name>
    <dbReference type="NCBI Taxonomy" id="2480626"/>
    <lineage>
        <taxon>Bacteria</taxon>
        <taxon>Bacillati</taxon>
        <taxon>Actinomycetota</taxon>
        <taxon>Actinomycetes</taxon>
        <taxon>Streptosporangiales</taxon>
        <taxon>Treboniaceae</taxon>
        <taxon>Trebonia</taxon>
    </lineage>
</organism>
<dbReference type="InterPro" id="IPR003870">
    <property type="entry name" value="DUF222"/>
</dbReference>
<dbReference type="AlphaFoldDB" id="A0A6P2BXD0"/>
<dbReference type="OrthoDB" id="3261064at2"/>
<gene>
    <name evidence="3" type="ORF">EAS64_24785</name>
</gene>
<protein>
    <submittedName>
        <fullName evidence="3">HNH endonuclease</fullName>
    </submittedName>
</protein>
<comment type="caution">
    <text evidence="3">The sequence shown here is derived from an EMBL/GenBank/DDBJ whole genome shotgun (WGS) entry which is preliminary data.</text>
</comment>
<accession>A0A6P2BXD0</accession>
<keyword evidence="3" id="KW-0540">Nuclease</keyword>
<feature type="compositionally biased region" description="Acidic residues" evidence="1">
    <location>
        <begin position="386"/>
        <end position="397"/>
    </location>
</feature>
<name>A0A6P2BXD0_9ACTN</name>
<dbReference type="InterPro" id="IPR003615">
    <property type="entry name" value="HNH_nuc"/>
</dbReference>
<reference evidence="3 4" key="1">
    <citation type="submission" date="2018-11" db="EMBL/GenBank/DDBJ databases">
        <title>Trebonia kvetii gen.nov., sp.nov., a novel acidophilic actinobacterium, and proposal of the new actinobacterial family Treboniaceae fam. nov.</title>
        <authorList>
            <person name="Rapoport D."/>
            <person name="Sagova-Mareckova M."/>
            <person name="Sedlacek I."/>
            <person name="Provaznik J."/>
            <person name="Kralova S."/>
            <person name="Pavlinic D."/>
            <person name="Benes V."/>
            <person name="Kopecky J."/>
        </authorList>
    </citation>
    <scope>NUCLEOTIDE SEQUENCE [LARGE SCALE GENOMIC DNA]</scope>
    <source>
        <strain evidence="3 4">15Tr583</strain>
    </source>
</reference>
<proteinExistence type="predicted"/>
<feature type="compositionally biased region" description="Low complexity" evidence="1">
    <location>
        <begin position="362"/>
        <end position="378"/>
    </location>
</feature>
<feature type="domain" description="DUF222" evidence="2">
    <location>
        <begin position="154"/>
        <end position="307"/>
    </location>
</feature>